<reference evidence="3 4" key="1">
    <citation type="journal article" date="2019" name="Nat. Microbiol.">
        <title>Mediterranean grassland soil C-N compound turnover is dependent on rainfall and depth, and is mediated by genomically divergent microorganisms.</title>
        <authorList>
            <person name="Diamond S."/>
            <person name="Andeer P.F."/>
            <person name="Li Z."/>
            <person name="Crits-Christoph A."/>
            <person name="Burstein D."/>
            <person name="Anantharaman K."/>
            <person name="Lane K.R."/>
            <person name="Thomas B.C."/>
            <person name="Pan C."/>
            <person name="Northen T.R."/>
            <person name="Banfield J.F."/>
        </authorList>
    </citation>
    <scope>NUCLEOTIDE SEQUENCE [LARGE SCALE GENOMIC DNA]</scope>
    <source>
        <strain evidence="2">NP_5</strain>
        <strain evidence="1">NP_7</strain>
    </source>
</reference>
<name>A0A537JNL3_9BACT</name>
<evidence type="ECO:0000313" key="2">
    <source>
        <dbReference type="EMBL" id="TMJ15968.1"/>
    </source>
</evidence>
<dbReference type="EMBL" id="VBAO01000017">
    <property type="protein sequence ID" value="TMI84756.1"/>
    <property type="molecule type" value="Genomic_DNA"/>
</dbReference>
<sequence length="90" mass="9944">MGLGPAKIEATRDPEDPVFTPRERAALEMATLFTEDYHAISDAHVERWKRSFTEEELIELGAFMAFADGFGKLVEMLGLGRADQTGAAEI</sequence>
<proteinExistence type="predicted"/>
<organism evidence="1 3">
    <name type="scientific">Candidatus Segetimicrobium genomatis</name>
    <dbReference type="NCBI Taxonomy" id="2569760"/>
    <lineage>
        <taxon>Bacteria</taxon>
        <taxon>Bacillati</taxon>
        <taxon>Candidatus Sysuimicrobiota</taxon>
        <taxon>Candidatus Sysuimicrobiia</taxon>
        <taxon>Candidatus Sysuimicrobiales</taxon>
        <taxon>Candidatus Segetimicrobiaceae</taxon>
        <taxon>Candidatus Segetimicrobium</taxon>
    </lineage>
</organism>
<dbReference type="SUPFAM" id="SSF69118">
    <property type="entry name" value="AhpD-like"/>
    <property type="match status" value="1"/>
</dbReference>
<dbReference type="InterPro" id="IPR029032">
    <property type="entry name" value="AhpD-like"/>
</dbReference>
<dbReference type="EMBL" id="VBAM01000037">
    <property type="protein sequence ID" value="TMJ15968.1"/>
    <property type="molecule type" value="Genomic_DNA"/>
</dbReference>
<protein>
    <recommendedName>
        <fullName evidence="5">Carboxymuconolactone decarboxylase family protein</fullName>
    </recommendedName>
</protein>
<evidence type="ECO:0000313" key="3">
    <source>
        <dbReference type="Proteomes" id="UP000320048"/>
    </source>
</evidence>
<evidence type="ECO:0008006" key="5">
    <source>
        <dbReference type="Google" id="ProtNLM"/>
    </source>
</evidence>
<dbReference type="Gene3D" id="1.20.1290.10">
    <property type="entry name" value="AhpD-like"/>
    <property type="match status" value="1"/>
</dbReference>
<evidence type="ECO:0000313" key="4">
    <source>
        <dbReference type="Proteomes" id="UP000320393"/>
    </source>
</evidence>
<evidence type="ECO:0000313" key="1">
    <source>
        <dbReference type="EMBL" id="TMI84756.1"/>
    </source>
</evidence>
<dbReference type="Proteomes" id="UP000320048">
    <property type="component" value="Unassembled WGS sequence"/>
</dbReference>
<gene>
    <name evidence="2" type="ORF">E6H02_01485</name>
    <name evidence="1" type="ORF">E6H04_00695</name>
</gene>
<accession>A0A537JNL3</accession>
<dbReference type="AlphaFoldDB" id="A0A537JNL3"/>
<dbReference type="Proteomes" id="UP000320393">
    <property type="component" value="Unassembled WGS sequence"/>
</dbReference>
<comment type="caution">
    <text evidence="1">The sequence shown here is derived from an EMBL/GenBank/DDBJ whole genome shotgun (WGS) entry which is preliminary data.</text>
</comment>